<organism evidence="4 6">
    <name type="scientific">Bacteroides caccae</name>
    <dbReference type="NCBI Taxonomy" id="47678"/>
    <lineage>
        <taxon>Bacteria</taxon>
        <taxon>Pseudomonadati</taxon>
        <taxon>Bacteroidota</taxon>
        <taxon>Bacteroidia</taxon>
        <taxon>Bacteroidales</taxon>
        <taxon>Bacteroidaceae</taxon>
        <taxon>Bacteroides</taxon>
    </lineage>
</organism>
<reference evidence="5 6" key="1">
    <citation type="submission" date="2015-09" db="EMBL/GenBank/DDBJ databases">
        <authorList>
            <consortium name="Pathogen Informatics"/>
        </authorList>
    </citation>
    <scope>NUCLEOTIDE SEQUENCE [LARGE SCALE GENOMIC DNA]</scope>
    <source>
        <strain evidence="3 5">2789STDY5834880</strain>
        <strain evidence="4 6">2789STDY5834946</strain>
    </source>
</reference>
<keyword evidence="4" id="KW-0418">Kinase</keyword>
<dbReference type="PANTHER" id="PTHR30448:SF0">
    <property type="entry name" value="RNASE ADAPTER PROTEIN RAPZ"/>
    <property type="match status" value="1"/>
</dbReference>
<dbReference type="SUPFAM" id="SSF56112">
    <property type="entry name" value="Protein kinase-like (PK-like)"/>
    <property type="match status" value="1"/>
</dbReference>
<feature type="domain" description="RapZ C-terminal" evidence="2">
    <location>
        <begin position="369"/>
        <end position="493"/>
    </location>
</feature>
<dbReference type="STRING" id="47678.ERS852494_02107"/>
<dbReference type="InterPro" id="IPR005337">
    <property type="entry name" value="RapZ-like"/>
</dbReference>
<dbReference type="InterPro" id="IPR011009">
    <property type="entry name" value="Kinase-like_dom_sf"/>
</dbReference>
<dbReference type="Pfam" id="PF01636">
    <property type="entry name" value="APH"/>
    <property type="match status" value="1"/>
</dbReference>
<evidence type="ECO:0000259" key="2">
    <source>
        <dbReference type="Pfam" id="PF22740"/>
    </source>
</evidence>
<keyword evidence="4" id="KW-0808">Transferase</keyword>
<dbReference type="Proteomes" id="UP000095725">
    <property type="component" value="Unassembled WGS sequence"/>
</dbReference>
<dbReference type="AlphaFoldDB" id="A0A174RKE3"/>
<gene>
    <name evidence="4" type="primary">yhbJ</name>
    <name evidence="3" type="ORF">ERS852494_02107</name>
    <name evidence="4" type="ORF">ERS852558_01114</name>
</gene>
<dbReference type="GO" id="GO:0016301">
    <property type="term" value="F:kinase activity"/>
    <property type="evidence" value="ECO:0007669"/>
    <property type="project" value="UniProtKB-KW"/>
</dbReference>
<protein>
    <submittedName>
        <fullName evidence="4">Predicted P-loop-containing kinase</fullName>
    </submittedName>
</protein>
<dbReference type="Gene3D" id="3.30.200.20">
    <property type="entry name" value="Phosphorylase Kinase, domain 1"/>
    <property type="match status" value="1"/>
</dbReference>
<sequence>MYSDEYYLNQLSYFLVFIPIFARKYTIMITEELQKLYLAYTGVPAENITELPSSGSNRRYFRLAGVQTLIGVYGTCIDENEAFLYMAAHFRRCGLPIPEIHIVSEDKTYYLQEDLGDTLLFHAIEKGRATSVFSEDEKELLRKTIRLLPAIQFAGADGFDFSRCYPQPEFNQRSILWDLNYFKYCFLKATGMEFQEDKLEDDFQKMSDVLLRSSSATFMYRDFQSRNVMIKDGEPWFIDFQGGRKGPFYYDIASFLWQAKAKYPDSLRQELLQEYIEALRKYQPIDEPYFYSQLRHFVLFRTLQVLGAYGFRGYFEKKPHFIQSVPYAIGNLRELLKEEYPEYPYLCKVLRELTGLKQFTDDLKKRQLTVKVMSFAYKKGIPDDPTGNGGGYVFDCRAVNNPGKYERYKPFTGLDEPVITFLEEDGEILRFLDHVYALVDASVKRYMERGFSNLSVCFGCTGGQHRSVYSAQHLAEHLNKKFGVKVELVHREQNIERTFEATI</sequence>
<dbReference type="EMBL" id="CZBL01000003">
    <property type="protein sequence ID" value="CUP83595.1"/>
    <property type="molecule type" value="Genomic_DNA"/>
</dbReference>
<evidence type="ECO:0000259" key="1">
    <source>
        <dbReference type="Pfam" id="PF01636"/>
    </source>
</evidence>
<dbReference type="Pfam" id="PF22740">
    <property type="entry name" value="PapZ_C"/>
    <property type="match status" value="1"/>
</dbReference>
<dbReference type="Proteomes" id="UP000095657">
    <property type="component" value="Unassembled WGS sequence"/>
</dbReference>
<evidence type="ECO:0000313" key="4">
    <source>
        <dbReference type="EMBL" id="CUP83595.1"/>
    </source>
</evidence>
<accession>A0A174RKE3</accession>
<evidence type="ECO:0000313" key="5">
    <source>
        <dbReference type="Proteomes" id="UP000095657"/>
    </source>
</evidence>
<feature type="domain" description="Aminoglycoside phosphotransferase" evidence="1">
    <location>
        <begin position="48"/>
        <end position="284"/>
    </location>
</feature>
<dbReference type="InterPro" id="IPR053931">
    <property type="entry name" value="RapZ_C"/>
</dbReference>
<dbReference type="GO" id="GO:0005524">
    <property type="term" value="F:ATP binding"/>
    <property type="evidence" value="ECO:0007669"/>
    <property type="project" value="InterPro"/>
</dbReference>
<evidence type="ECO:0000313" key="6">
    <source>
        <dbReference type="Proteomes" id="UP000095725"/>
    </source>
</evidence>
<dbReference type="InterPro" id="IPR002575">
    <property type="entry name" value="Aminoglycoside_PTrfase"/>
</dbReference>
<evidence type="ECO:0000313" key="3">
    <source>
        <dbReference type="EMBL" id="CUP37665.1"/>
    </source>
</evidence>
<name>A0A174RKE3_9BACE</name>
<dbReference type="PANTHER" id="PTHR30448">
    <property type="entry name" value="RNASE ADAPTER PROTEIN RAPZ"/>
    <property type="match status" value="1"/>
</dbReference>
<dbReference type="Gene3D" id="3.90.1200.10">
    <property type="match status" value="1"/>
</dbReference>
<dbReference type="EMBL" id="CZAI01000004">
    <property type="protein sequence ID" value="CUP37665.1"/>
    <property type="molecule type" value="Genomic_DNA"/>
</dbReference>
<proteinExistence type="predicted"/>